<keyword evidence="1" id="KW-0472">Membrane</keyword>
<dbReference type="AlphaFoldDB" id="A0A2P2IT76"/>
<accession>A0A2P2IT76</accession>
<feature type="transmembrane region" description="Helical" evidence="1">
    <location>
        <begin position="20"/>
        <end position="45"/>
    </location>
</feature>
<dbReference type="EMBL" id="GGEC01003921">
    <property type="protein sequence ID" value="MBW84404.1"/>
    <property type="molecule type" value="Transcribed_RNA"/>
</dbReference>
<protein>
    <submittedName>
        <fullName evidence="2">Putative sodium-coupled neutral amino acid transporter 11</fullName>
    </submittedName>
</protein>
<sequence length="87" mass="9464">MNTERETTCLLITIFVNWNAGFLMALSGSLLAMLVAFVLPCAFYLSILRGQLNKLEIAACLSIISVGVLCACIGTYSAIRRIAEQFS</sequence>
<proteinExistence type="predicted"/>
<keyword evidence="1" id="KW-1133">Transmembrane helix</keyword>
<name>A0A2P2IT76_RHIMU</name>
<feature type="transmembrane region" description="Helical" evidence="1">
    <location>
        <begin position="57"/>
        <end position="79"/>
    </location>
</feature>
<organism evidence="2">
    <name type="scientific">Rhizophora mucronata</name>
    <name type="common">Asiatic mangrove</name>
    <dbReference type="NCBI Taxonomy" id="61149"/>
    <lineage>
        <taxon>Eukaryota</taxon>
        <taxon>Viridiplantae</taxon>
        <taxon>Streptophyta</taxon>
        <taxon>Embryophyta</taxon>
        <taxon>Tracheophyta</taxon>
        <taxon>Spermatophyta</taxon>
        <taxon>Magnoliopsida</taxon>
        <taxon>eudicotyledons</taxon>
        <taxon>Gunneridae</taxon>
        <taxon>Pentapetalae</taxon>
        <taxon>rosids</taxon>
        <taxon>fabids</taxon>
        <taxon>Malpighiales</taxon>
        <taxon>Rhizophoraceae</taxon>
        <taxon>Rhizophora</taxon>
    </lineage>
</organism>
<evidence type="ECO:0000256" key="1">
    <source>
        <dbReference type="SAM" id="Phobius"/>
    </source>
</evidence>
<keyword evidence="1" id="KW-0812">Transmembrane</keyword>
<reference evidence="2" key="1">
    <citation type="submission" date="2018-02" db="EMBL/GenBank/DDBJ databases">
        <title>Rhizophora mucronata_Transcriptome.</title>
        <authorList>
            <person name="Meera S.P."/>
            <person name="Sreeshan A."/>
            <person name="Augustine A."/>
        </authorList>
    </citation>
    <scope>NUCLEOTIDE SEQUENCE</scope>
    <source>
        <tissue evidence="2">Leaf</tissue>
    </source>
</reference>
<evidence type="ECO:0000313" key="2">
    <source>
        <dbReference type="EMBL" id="MBW84404.1"/>
    </source>
</evidence>